<dbReference type="OrthoDB" id="539213at2759"/>
<comment type="caution">
    <text evidence="4">The sequence shown here is derived from an EMBL/GenBank/DDBJ whole genome shotgun (WGS) entry which is preliminary data.</text>
</comment>
<dbReference type="PROSITE" id="PS50297">
    <property type="entry name" value="ANK_REP_REGION"/>
    <property type="match status" value="2"/>
</dbReference>
<name>A0A1Y1ZXU7_9PLEO</name>
<dbReference type="InterPro" id="IPR050889">
    <property type="entry name" value="Dendritic_Spine_Reg/Scaffold"/>
</dbReference>
<dbReference type="InterPro" id="IPR002110">
    <property type="entry name" value="Ankyrin_rpt"/>
</dbReference>
<keyword evidence="1" id="KW-0677">Repeat</keyword>
<organism evidence="4 5">
    <name type="scientific">Clohesyomyces aquaticus</name>
    <dbReference type="NCBI Taxonomy" id="1231657"/>
    <lineage>
        <taxon>Eukaryota</taxon>
        <taxon>Fungi</taxon>
        <taxon>Dikarya</taxon>
        <taxon>Ascomycota</taxon>
        <taxon>Pezizomycotina</taxon>
        <taxon>Dothideomycetes</taxon>
        <taxon>Pleosporomycetidae</taxon>
        <taxon>Pleosporales</taxon>
        <taxon>Lindgomycetaceae</taxon>
        <taxon>Clohesyomyces</taxon>
    </lineage>
</organism>
<sequence length="162" mass="17790">MLSFLLEHGANPDPKMPNSSYSPLRTAVGKGHLQIARLLLEFNAKSNHHFRIPEWEATQRPTALALAAKSGHLEIMDLLIDRGARAGEGIEGKRYSAITSAAKAGQESAVARLLLMYDSRDIGTLKYANEAVKDEHDGIKSMIEERIWQLVEESRGAVVAGQ</sequence>
<dbReference type="Gene3D" id="1.25.40.20">
    <property type="entry name" value="Ankyrin repeat-containing domain"/>
    <property type="match status" value="1"/>
</dbReference>
<dbReference type="STRING" id="1231657.A0A1Y1ZXU7"/>
<dbReference type="Proteomes" id="UP000193144">
    <property type="component" value="Unassembled WGS sequence"/>
</dbReference>
<evidence type="ECO:0000313" key="5">
    <source>
        <dbReference type="Proteomes" id="UP000193144"/>
    </source>
</evidence>
<keyword evidence="2 3" id="KW-0040">ANK repeat</keyword>
<dbReference type="SUPFAM" id="SSF48403">
    <property type="entry name" value="Ankyrin repeat"/>
    <property type="match status" value="1"/>
</dbReference>
<gene>
    <name evidence="4" type="ORF">BCR34DRAFT_198941</name>
</gene>
<feature type="repeat" description="ANK" evidence="3">
    <location>
        <begin position="59"/>
        <end position="84"/>
    </location>
</feature>
<dbReference type="InterPro" id="IPR036770">
    <property type="entry name" value="Ankyrin_rpt-contain_sf"/>
</dbReference>
<dbReference type="PANTHER" id="PTHR24166:SF48">
    <property type="entry name" value="PROTEIN VAPYRIN"/>
    <property type="match status" value="1"/>
</dbReference>
<accession>A0A1Y1ZXU7</accession>
<proteinExistence type="predicted"/>
<protein>
    <submittedName>
        <fullName evidence="4">Uncharacterized protein</fullName>
    </submittedName>
</protein>
<reference evidence="4 5" key="1">
    <citation type="submission" date="2016-07" db="EMBL/GenBank/DDBJ databases">
        <title>Pervasive Adenine N6-methylation of Active Genes in Fungi.</title>
        <authorList>
            <consortium name="DOE Joint Genome Institute"/>
            <person name="Mondo S.J."/>
            <person name="Dannebaum R.O."/>
            <person name="Kuo R.C."/>
            <person name="Labutti K."/>
            <person name="Haridas S."/>
            <person name="Kuo A."/>
            <person name="Salamov A."/>
            <person name="Ahrendt S.R."/>
            <person name="Lipzen A."/>
            <person name="Sullivan W."/>
            <person name="Andreopoulos W.B."/>
            <person name="Clum A."/>
            <person name="Lindquist E."/>
            <person name="Daum C."/>
            <person name="Ramamoorthy G.K."/>
            <person name="Gryganskyi A."/>
            <person name="Culley D."/>
            <person name="Magnuson J.K."/>
            <person name="James T.Y."/>
            <person name="O'Malley M.A."/>
            <person name="Stajich J.E."/>
            <person name="Spatafora J.W."/>
            <person name="Visel A."/>
            <person name="Grigoriev I.V."/>
        </authorList>
    </citation>
    <scope>NUCLEOTIDE SEQUENCE [LARGE SCALE GENOMIC DNA]</scope>
    <source>
        <strain evidence="4 5">CBS 115471</strain>
    </source>
</reference>
<evidence type="ECO:0000313" key="4">
    <source>
        <dbReference type="EMBL" id="ORY15076.1"/>
    </source>
</evidence>
<dbReference type="SMART" id="SM00248">
    <property type="entry name" value="ANK"/>
    <property type="match status" value="3"/>
</dbReference>
<keyword evidence="5" id="KW-1185">Reference proteome</keyword>
<evidence type="ECO:0000256" key="3">
    <source>
        <dbReference type="PROSITE-ProRule" id="PRU00023"/>
    </source>
</evidence>
<dbReference type="PROSITE" id="PS50088">
    <property type="entry name" value="ANK_REPEAT"/>
    <property type="match status" value="2"/>
</dbReference>
<dbReference type="PANTHER" id="PTHR24166">
    <property type="entry name" value="ROLLING PEBBLES, ISOFORM B"/>
    <property type="match status" value="1"/>
</dbReference>
<evidence type="ECO:0000256" key="1">
    <source>
        <dbReference type="ARBA" id="ARBA00022737"/>
    </source>
</evidence>
<dbReference type="Pfam" id="PF13637">
    <property type="entry name" value="Ank_4"/>
    <property type="match status" value="1"/>
</dbReference>
<dbReference type="AlphaFoldDB" id="A0A1Y1ZXU7"/>
<dbReference type="Pfam" id="PF12796">
    <property type="entry name" value="Ank_2"/>
    <property type="match status" value="1"/>
</dbReference>
<evidence type="ECO:0000256" key="2">
    <source>
        <dbReference type="ARBA" id="ARBA00023043"/>
    </source>
</evidence>
<feature type="repeat" description="ANK" evidence="3">
    <location>
        <begin position="19"/>
        <end position="51"/>
    </location>
</feature>
<dbReference type="EMBL" id="MCFA01000028">
    <property type="protein sequence ID" value="ORY15076.1"/>
    <property type="molecule type" value="Genomic_DNA"/>
</dbReference>